<feature type="domain" description="Vta1/callose synthase N-terminal" evidence="10">
    <location>
        <begin position="14"/>
        <end position="157"/>
    </location>
</feature>
<accession>A0A2V1E012</accession>
<dbReference type="InterPro" id="IPR041212">
    <property type="entry name" value="Vta1_C"/>
</dbReference>
<dbReference type="Pfam" id="PF04652">
    <property type="entry name" value="Vta1"/>
    <property type="match status" value="1"/>
</dbReference>
<evidence type="ECO:0000256" key="9">
    <source>
        <dbReference type="SAM" id="MobiDB-lite"/>
    </source>
</evidence>
<dbReference type="STRING" id="97972.A0A2V1E012"/>
<dbReference type="GO" id="GO:0032511">
    <property type="term" value="P:late endosome to vacuole transport via multivesicular body sorting pathway"/>
    <property type="evidence" value="ECO:0007669"/>
    <property type="project" value="InterPro"/>
</dbReference>
<feature type="compositionally biased region" description="Pro residues" evidence="9">
    <location>
        <begin position="330"/>
        <end position="344"/>
    </location>
</feature>
<evidence type="ECO:0000256" key="7">
    <source>
        <dbReference type="ARBA" id="ARBA00022927"/>
    </source>
</evidence>
<organism evidence="12 13">
    <name type="scientific">Periconia macrospinosa</name>
    <dbReference type="NCBI Taxonomy" id="97972"/>
    <lineage>
        <taxon>Eukaryota</taxon>
        <taxon>Fungi</taxon>
        <taxon>Dikarya</taxon>
        <taxon>Ascomycota</taxon>
        <taxon>Pezizomycotina</taxon>
        <taxon>Dothideomycetes</taxon>
        <taxon>Pleosporomycetidae</taxon>
        <taxon>Pleosporales</taxon>
        <taxon>Massarineae</taxon>
        <taxon>Periconiaceae</taxon>
        <taxon>Periconia</taxon>
    </lineage>
</organism>
<dbReference type="Proteomes" id="UP000244855">
    <property type="component" value="Unassembled WGS sequence"/>
</dbReference>
<feature type="compositionally biased region" description="Polar residues" evidence="9">
    <location>
        <begin position="377"/>
        <end position="397"/>
    </location>
</feature>
<reference evidence="12 13" key="1">
    <citation type="journal article" date="2018" name="Sci. Rep.">
        <title>Comparative genomics provides insights into the lifestyle and reveals functional heterogeneity of dark septate endophytic fungi.</title>
        <authorList>
            <person name="Knapp D.G."/>
            <person name="Nemeth J.B."/>
            <person name="Barry K."/>
            <person name="Hainaut M."/>
            <person name="Henrissat B."/>
            <person name="Johnson J."/>
            <person name="Kuo A."/>
            <person name="Lim J.H.P."/>
            <person name="Lipzen A."/>
            <person name="Nolan M."/>
            <person name="Ohm R.A."/>
            <person name="Tamas L."/>
            <person name="Grigoriev I.V."/>
            <person name="Spatafora J.W."/>
            <person name="Nagy L.G."/>
            <person name="Kovacs G.M."/>
        </authorList>
    </citation>
    <scope>NUCLEOTIDE SEQUENCE [LARGE SCALE GENOMIC DNA]</scope>
    <source>
        <strain evidence="12 13">DSE2036</strain>
    </source>
</reference>
<feature type="compositionally biased region" description="Low complexity" evidence="9">
    <location>
        <begin position="362"/>
        <end position="376"/>
    </location>
</feature>
<evidence type="ECO:0000259" key="11">
    <source>
        <dbReference type="Pfam" id="PF18097"/>
    </source>
</evidence>
<feature type="compositionally biased region" description="Low complexity" evidence="9">
    <location>
        <begin position="252"/>
        <end position="261"/>
    </location>
</feature>
<feature type="domain" description="Vta1 C-terminal" evidence="11">
    <location>
        <begin position="406"/>
        <end position="441"/>
    </location>
</feature>
<dbReference type="AlphaFoldDB" id="A0A2V1E012"/>
<dbReference type="GO" id="GO:0015031">
    <property type="term" value="P:protein transport"/>
    <property type="evidence" value="ECO:0007669"/>
    <property type="project" value="UniProtKB-KW"/>
</dbReference>
<feature type="region of interest" description="Disordered" evidence="9">
    <location>
        <begin position="161"/>
        <end position="409"/>
    </location>
</feature>
<keyword evidence="4" id="KW-0813">Transport</keyword>
<dbReference type="Gene3D" id="1.25.40.270">
    <property type="entry name" value="Vacuolar protein sorting-associated protein vta1"/>
    <property type="match status" value="1"/>
</dbReference>
<dbReference type="GO" id="GO:0010008">
    <property type="term" value="C:endosome membrane"/>
    <property type="evidence" value="ECO:0007669"/>
    <property type="project" value="UniProtKB-SubCell"/>
</dbReference>
<keyword evidence="6" id="KW-0967">Endosome</keyword>
<evidence type="ECO:0000256" key="4">
    <source>
        <dbReference type="ARBA" id="ARBA00022448"/>
    </source>
</evidence>
<keyword evidence="8" id="KW-0472">Membrane</keyword>
<feature type="compositionally biased region" description="Polar residues" evidence="9">
    <location>
        <begin position="187"/>
        <end position="205"/>
    </location>
</feature>
<dbReference type="Pfam" id="PF18097">
    <property type="entry name" value="Vta1_C"/>
    <property type="match status" value="1"/>
</dbReference>
<feature type="compositionally biased region" description="Polar residues" evidence="9">
    <location>
        <begin position="212"/>
        <end position="223"/>
    </location>
</feature>
<dbReference type="PANTHER" id="PTHR46009">
    <property type="entry name" value="VACUOLAR PROTEIN SORTING-ASSOCIATED PROTEIN VTA1 HOMOLOG"/>
    <property type="match status" value="1"/>
</dbReference>
<evidence type="ECO:0000256" key="2">
    <source>
        <dbReference type="ARBA" id="ARBA00004496"/>
    </source>
</evidence>
<proteinExistence type="inferred from homology"/>
<evidence type="ECO:0000313" key="13">
    <source>
        <dbReference type="Proteomes" id="UP000244855"/>
    </source>
</evidence>
<dbReference type="EMBL" id="KZ805342">
    <property type="protein sequence ID" value="PVI02490.1"/>
    <property type="molecule type" value="Genomic_DNA"/>
</dbReference>
<dbReference type="Gene3D" id="1.20.5.420">
    <property type="entry name" value="Immunoglobulin FC, subunit C"/>
    <property type="match status" value="1"/>
</dbReference>
<dbReference type="InterPro" id="IPR039431">
    <property type="entry name" value="Vta1/CALS_N"/>
</dbReference>
<gene>
    <name evidence="12" type="ORF">DM02DRAFT_612883</name>
</gene>
<comment type="subcellular location">
    <subcellularLocation>
        <location evidence="2">Cytoplasm</location>
    </subcellularLocation>
    <subcellularLocation>
        <location evidence="1">Endosome membrane</location>
        <topology evidence="1">Peripheral membrane protein</topology>
    </subcellularLocation>
</comment>
<keyword evidence="7" id="KW-0653">Protein transport</keyword>
<sequence length="444" mass="48097">MADNIPAKLKPAQIGPFVKRANQLEKFKPIITYWLRFYVVQKIISANLHSADNDCSAFTTDLMEKLEHTKAQNPTEEAYVDEEVAAAYCEQFALQTFAKGDKDMTANSVTKNTADTLLAASTFLEMLAIWKGDTDPEIKSKQTFAKYHALRILKAFHAGEDPNLTNPVHDPPPQAASPSALDPNDPEVQNINQSAAGNPPTQNPYQPYVETVPNTSAQPSPTFSAPKLSPPPTHFTSSSDAYRDVSPISQPSTSRRGSTTSAGGGYFPRVDVPTFTADATAPSLPTASTMPDQPMASPLGSSSLPTGSQVPQAPQAPTPQNFYQNTVSSPPAPQFPQQQPPPPQNVFQTPSQQAPFATPHLQQPQQQAPFQHSPQQNFSAPPQQYIQQPSVPPQSLHQGPFRTDEDSQAEAIRHAKFAQSALNFEDVPTAVKELRLALAALGAN</sequence>
<comment type="similarity">
    <text evidence="3">Belongs to the VTA1 family.</text>
</comment>
<evidence type="ECO:0000256" key="8">
    <source>
        <dbReference type="ARBA" id="ARBA00023136"/>
    </source>
</evidence>
<evidence type="ECO:0000259" key="10">
    <source>
        <dbReference type="Pfam" id="PF04652"/>
    </source>
</evidence>
<feature type="compositionally biased region" description="Polar residues" evidence="9">
    <location>
        <begin position="345"/>
        <end position="355"/>
    </location>
</feature>
<protein>
    <submittedName>
        <fullName evidence="12">DUF605-domain-containing protein</fullName>
    </submittedName>
</protein>
<feature type="compositionally biased region" description="Low complexity" evidence="9">
    <location>
        <begin position="297"/>
        <end position="320"/>
    </location>
</feature>
<dbReference type="InterPro" id="IPR023175">
    <property type="entry name" value="Vta1/CALS_N_sf"/>
</dbReference>
<dbReference type="PANTHER" id="PTHR46009:SF1">
    <property type="entry name" value="VACUOLAR PROTEIN SORTING-ASSOCIATED PROTEIN VTA1 HOMOLOG"/>
    <property type="match status" value="1"/>
</dbReference>
<keyword evidence="13" id="KW-1185">Reference proteome</keyword>
<evidence type="ECO:0000256" key="5">
    <source>
        <dbReference type="ARBA" id="ARBA00022490"/>
    </source>
</evidence>
<dbReference type="GO" id="GO:0005771">
    <property type="term" value="C:multivesicular body"/>
    <property type="evidence" value="ECO:0007669"/>
    <property type="project" value="TreeGrafter"/>
</dbReference>
<evidence type="ECO:0000256" key="3">
    <source>
        <dbReference type="ARBA" id="ARBA00007895"/>
    </source>
</evidence>
<dbReference type="InterPro" id="IPR044538">
    <property type="entry name" value="Vta1-like"/>
</dbReference>
<evidence type="ECO:0000256" key="6">
    <source>
        <dbReference type="ARBA" id="ARBA00022753"/>
    </source>
</evidence>
<dbReference type="OrthoDB" id="391137at2759"/>
<evidence type="ECO:0000256" key="1">
    <source>
        <dbReference type="ARBA" id="ARBA00004481"/>
    </source>
</evidence>
<name>A0A2V1E012_9PLEO</name>
<keyword evidence="5" id="KW-0963">Cytoplasm</keyword>
<evidence type="ECO:0000313" key="12">
    <source>
        <dbReference type="EMBL" id="PVI02490.1"/>
    </source>
</evidence>